<dbReference type="InterPro" id="IPR050950">
    <property type="entry name" value="HTH-type_LysR_regulators"/>
</dbReference>
<dbReference type="GO" id="GO:0003677">
    <property type="term" value="F:DNA binding"/>
    <property type="evidence" value="ECO:0007669"/>
    <property type="project" value="UniProtKB-KW"/>
</dbReference>
<feature type="domain" description="HTH lysR-type" evidence="5">
    <location>
        <begin position="5"/>
        <end position="61"/>
    </location>
</feature>
<dbReference type="CDD" id="cd08440">
    <property type="entry name" value="PBP2_LTTR_like_4"/>
    <property type="match status" value="1"/>
</dbReference>
<dbReference type="Pfam" id="PF00126">
    <property type="entry name" value="HTH_1"/>
    <property type="match status" value="1"/>
</dbReference>
<gene>
    <name evidence="6" type="ORF">NFG58_18800</name>
</gene>
<keyword evidence="4" id="KW-0804">Transcription</keyword>
<proteinExistence type="inferred from homology"/>
<dbReference type="GO" id="GO:0005829">
    <property type="term" value="C:cytosol"/>
    <property type="evidence" value="ECO:0007669"/>
    <property type="project" value="TreeGrafter"/>
</dbReference>
<dbReference type="InterPro" id="IPR005119">
    <property type="entry name" value="LysR_subst-bd"/>
</dbReference>
<name>A0AAU7KGX5_9GAMM</name>
<dbReference type="PRINTS" id="PR00039">
    <property type="entry name" value="HTHLYSR"/>
</dbReference>
<dbReference type="InterPro" id="IPR036388">
    <property type="entry name" value="WH-like_DNA-bd_sf"/>
</dbReference>
<keyword evidence="3" id="KW-0238">DNA-binding</keyword>
<dbReference type="SUPFAM" id="SSF46785">
    <property type="entry name" value="Winged helix' DNA-binding domain"/>
    <property type="match status" value="1"/>
</dbReference>
<dbReference type="AlphaFoldDB" id="A0AAU7KGX5"/>
<dbReference type="Pfam" id="PF03466">
    <property type="entry name" value="LysR_substrate"/>
    <property type="match status" value="1"/>
</dbReference>
<dbReference type="Gene3D" id="3.40.190.290">
    <property type="match status" value="1"/>
</dbReference>
<accession>A0AAU7KGX5</accession>
<evidence type="ECO:0000256" key="2">
    <source>
        <dbReference type="ARBA" id="ARBA00023015"/>
    </source>
</evidence>
<dbReference type="Gene3D" id="1.10.10.10">
    <property type="entry name" value="Winged helix-like DNA-binding domain superfamily/Winged helix DNA-binding domain"/>
    <property type="match status" value="1"/>
</dbReference>
<keyword evidence="2" id="KW-0805">Transcription regulation</keyword>
<dbReference type="EMBL" id="CP098827">
    <property type="protein sequence ID" value="XBO70630.1"/>
    <property type="molecule type" value="Genomic_DNA"/>
</dbReference>
<evidence type="ECO:0000259" key="5">
    <source>
        <dbReference type="PROSITE" id="PS50931"/>
    </source>
</evidence>
<protein>
    <submittedName>
        <fullName evidence="6">LysR substrate-binding domain-containing protein</fullName>
    </submittedName>
</protein>
<dbReference type="PANTHER" id="PTHR30419:SF8">
    <property type="entry name" value="NITROGEN ASSIMILATION TRANSCRIPTIONAL ACTIVATOR-RELATED"/>
    <property type="match status" value="1"/>
</dbReference>
<dbReference type="PROSITE" id="PS50931">
    <property type="entry name" value="HTH_LYSR"/>
    <property type="match status" value="1"/>
</dbReference>
<dbReference type="GO" id="GO:0003700">
    <property type="term" value="F:DNA-binding transcription factor activity"/>
    <property type="evidence" value="ECO:0007669"/>
    <property type="project" value="InterPro"/>
</dbReference>
<evidence type="ECO:0000313" key="6">
    <source>
        <dbReference type="EMBL" id="XBO70630.1"/>
    </source>
</evidence>
<reference evidence="6" key="1">
    <citation type="submission" date="2022-06" db="EMBL/GenBank/DDBJ databases">
        <title>A novel DMS-producing enzyme.</title>
        <authorList>
            <person name="Zhang Y."/>
        </authorList>
    </citation>
    <scope>NUCLEOTIDE SEQUENCE</scope>
    <source>
        <strain evidence="6">RT37</strain>
    </source>
</reference>
<dbReference type="PANTHER" id="PTHR30419">
    <property type="entry name" value="HTH-TYPE TRANSCRIPTIONAL REGULATOR YBHD"/>
    <property type="match status" value="1"/>
</dbReference>
<dbReference type="SUPFAM" id="SSF53850">
    <property type="entry name" value="Periplasmic binding protein-like II"/>
    <property type="match status" value="1"/>
</dbReference>
<evidence type="ECO:0000256" key="3">
    <source>
        <dbReference type="ARBA" id="ARBA00023125"/>
    </source>
</evidence>
<dbReference type="RefSeq" id="WP_348827167.1">
    <property type="nucleotide sequence ID" value="NZ_CP098827.1"/>
</dbReference>
<evidence type="ECO:0000256" key="1">
    <source>
        <dbReference type="ARBA" id="ARBA00009437"/>
    </source>
</evidence>
<sequence>MLPDLKIQPLRYVLAIVDHGGFHAAARQLHRSQPAVSMAVRELEARLGEALFEKGAQASLTPFGAYCVPRFRELILQHDRLSRDLLAQVERQAGHLDMAAVPSVASRLMPSLLSEFVERYPGIRVALHDGNADFVREQVLGGEVDIGLSSLWQPDDALAFTPLLRDKVGVVCRDDHPFAGRESLHWRELAGETLIGNGTSRLLEGTEAEALLASPTFFISNMISLTASLVAGLGITTLPRLAFAEEYERLRFVPLECPVVERQVGLVRLAGRSLSPAAAAMAAFIIERLEEGQGQDGHAPSSQ</sequence>
<organism evidence="6">
    <name type="scientific">Halomonas sp. RT37</name>
    <dbReference type="NCBI Taxonomy" id="2950872"/>
    <lineage>
        <taxon>Bacteria</taxon>
        <taxon>Pseudomonadati</taxon>
        <taxon>Pseudomonadota</taxon>
        <taxon>Gammaproteobacteria</taxon>
        <taxon>Oceanospirillales</taxon>
        <taxon>Halomonadaceae</taxon>
        <taxon>Halomonas</taxon>
    </lineage>
</organism>
<dbReference type="InterPro" id="IPR000847">
    <property type="entry name" value="LysR_HTH_N"/>
</dbReference>
<comment type="similarity">
    <text evidence="1">Belongs to the LysR transcriptional regulatory family.</text>
</comment>
<evidence type="ECO:0000256" key="4">
    <source>
        <dbReference type="ARBA" id="ARBA00023163"/>
    </source>
</evidence>
<dbReference type="InterPro" id="IPR036390">
    <property type="entry name" value="WH_DNA-bd_sf"/>
</dbReference>